<dbReference type="OrthoDB" id="9765462at2"/>
<keyword evidence="4" id="KW-1185">Reference proteome</keyword>
<dbReference type="GO" id="GO:0004151">
    <property type="term" value="F:dihydroorotase activity"/>
    <property type="evidence" value="ECO:0007669"/>
    <property type="project" value="InterPro"/>
</dbReference>
<dbReference type="RefSeq" id="WP_100677967.1">
    <property type="nucleotide sequence ID" value="NZ_NIPO01000001.1"/>
</dbReference>
<dbReference type="GO" id="GO:0006145">
    <property type="term" value="P:purine nucleobase catabolic process"/>
    <property type="evidence" value="ECO:0007669"/>
    <property type="project" value="TreeGrafter"/>
</dbReference>
<dbReference type="EMBL" id="NIPO01000001">
    <property type="protein sequence ID" value="PJR04407.1"/>
    <property type="molecule type" value="Genomic_DNA"/>
</dbReference>
<dbReference type="GO" id="GO:0006221">
    <property type="term" value="P:pyrimidine nucleotide biosynthetic process"/>
    <property type="evidence" value="ECO:0007669"/>
    <property type="project" value="UniProtKB-KW"/>
</dbReference>
<dbReference type="GO" id="GO:0046872">
    <property type="term" value="F:metal ion binding"/>
    <property type="evidence" value="ECO:0007669"/>
    <property type="project" value="InterPro"/>
</dbReference>
<dbReference type="InterPro" id="IPR004722">
    <property type="entry name" value="DHOase"/>
</dbReference>
<evidence type="ECO:0000256" key="1">
    <source>
        <dbReference type="ARBA" id="ARBA00022975"/>
    </source>
</evidence>
<comment type="caution">
    <text evidence="3">The sequence shown here is derived from an EMBL/GenBank/DDBJ whole genome shotgun (WGS) entry which is preliminary data.</text>
</comment>
<dbReference type="PANTHER" id="PTHR43668">
    <property type="entry name" value="ALLANTOINASE"/>
    <property type="match status" value="1"/>
</dbReference>
<dbReference type="Gene3D" id="2.30.40.10">
    <property type="entry name" value="Urease, subunit C, domain 1"/>
    <property type="match status" value="1"/>
</dbReference>
<dbReference type="InterPro" id="IPR050138">
    <property type="entry name" value="DHOase/Allantoinase_Hydrolase"/>
</dbReference>
<dbReference type="CDD" id="cd01317">
    <property type="entry name" value="DHOase_IIa"/>
    <property type="match status" value="1"/>
</dbReference>
<dbReference type="GO" id="GO:0004038">
    <property type="term" value="F:allantoinase activity"/>
    <property type="evidence" value="ECO:0007669"/>
    <property type="project" value="TreeGrafter"/>
</dbReference>
<dbReference type="SUPFAM" id="SSF51338">
    <property type="entry name" value="Composite domain of metallo-dependent hydrolases"/>
    <property type="match status" value="1"/>
</dbReference>
<evidence type="ECO:0000313" key="4">
    <source>
        <dbReference type="Proteomes" id="UP000231960"/>
    </source>
</evidence>
<dbReference type="GO" id="GO:0005737">
    <property type="term" value="C:cytoplasm"/>
    <property type="evidence" value="ECO:0007669"/>
    <property type="project" value="TreeGrafter"/>
</dbReference>
<proteinExistence type="predicted"/>
<dbReference type="Pfam" id="PF12890">
    <property type="entry name" value="DHOase"/>
    <property type="match status" value="1"/>
</dbReference>
<evidence type="ECO:0000259" key="2">
    <source>
        <dbReference type="Pfam" id="PF12890"/>
    </source>
</evidence>
<dbReference type="InterPro" id="IPR032466">
    <property type="entry name" value="Metal_Hydrolase"/>
</dbReference>
<dbReference type="Proteomes" id="UP000231960">
    <property type="component" value="Unassembled WGS sequence"/>
</dbReference>
<accession>A0A2M9R6B6</accession>
<dbReference type="InterPro" id="IPR011059">
    <property type="entry name" value="Metal-dep_hydrolase_composite"/>
</dbReference>
<name>A0A2M9R6B6_9FLAO</name>
<dbReference type="InterPro" id="IPR024403">
    <property type="entry name" value="DHOase_cat"/>
</dbReference>
<sequence length="418" mass="45650">MNIIIKNACIIDPFGAYNQQIKSIKISNGIINKIADDIAVSDNDLLVDIPNLHISYGWIDSSVSFGEPGYEERETIAHGLEVAAKSGFTHICLNPNTDPVIDNQAGINLVLSKASGQASTLLPIGALTKNSEGIDMAEMFDMKNAGAVAFGDYKKSMENANLLKISLQYTQNFNARVIAYASDKNIKGKGVVNEGVVSTRLGLKGIPDLAEEIVVARNLYLLEYTSGKMHIPTISTQKSIELIKAAKAKGLDVTCSVAVHHLVLTDEQLDNFDTRYKVAPPLKDETTRQALINAVLDDTIDCITTDHQPWDIEHKKLEFDLAKDGTIGLESAFGALQNVLPLDVIIKKLLGAYTIFTNIIPEITVDRTANLTLFSPDTAYTFTVDNILSKSKNSAFLRQQMKGKVSGIINNNKLIINE</sequence>
<dbReference type="Gene3D" id="3.20.20.140">
    <property type="entry name" value="Metal-dependent hydrolases"/>
    <property type="match status" value="1"/>
</dbReference>
<gene>
    <name evidence="3" type="ORF">CDL10_07540</name>
</gene>
<feature type="domain" description="Dihydroorotase catalytic" evidence="2">
    <location>
        <begin position="57"/>
        <end position="238"/>
    </location>
</feature>
<reference evidence="3 4" key="1">
    <citation type="submission" date="2017-06" db="EMBL/GenBank/DDBJ databases">
        <title>Description of Avrilella dinanensis gen. nov. sp. nov.</title>
        <authorList>
            <person name="Leyer C."/>
            <person name="Sassi M."/>
            <person name="Minet J."/>
            <person name="Kayal S."/>
            <person name="Cattoir V."/>
        </authorList>
    </citation>
    <scope>NUCLEOTIDE SEQUENCE [LARGE SCALE GENOMIC DNA]</scope>
    <source>
        <strain evidence="3 4">UR159</strain>
    </source>
</reference>
<evidence type="ECO:0000313" key="3">
    <source>
        <dbReference type="EMBL" id="PJR04407.1"/>
    </source>
</evidence>
<dbReference type="AlphaFoldDB" id="A0A2M9R6B6"/>
<dbReference type="PANTHER" id="PTHR43668:SF2">
    <property type="entry name" value="ALLANTOINASE"/>
    <property type="match status" value="1"/>
</dbReference>
<dbReference type="SUPFAM" id="SSF51556">
    <property type="entry name" value="Metallo-dependent hydrolases"/>
    <property type="match status" value="1"/>
</dbReference>
<keyword evidence="1" id="KW-0665">Pyrimidine biosynthesis</keyword>
<organism evidence="3 4">
    <name type="scientific">Avrilella dinanensis</name>
    <dbReference type="NCBI Taxonomy" id="2008672"/>
    <lineage>
        <taxon>Bacteria</taxon>
        <taxon>Pseudomonadati</taxon>
        <taxon>Bacteroidota</taxon>
        <taxon>Flavobacteriia</taxon>
        <taxon>Flavobacteriales</taxon>
        <taxon>Flavobacteriaceae</taxon>
        <taxon>Avrilella</taxon>
    </lineage>
</organism>
<protein>
    <submittedName>
        <fullName evidence="3">Dihydroorotase</fullName>
    </submittedName>
</protein>